<dbReference type="EnsemblMetazoa" id="Aqu2.1.18394_001">
    <property type="protein sequence ID" value="Aqu2.1.18394_001"/>
    <property type="gene ID" value="Aqu2.1.18394"/>
</dbReference>
<organism evidence="1">
    <name type="scientific">Amphimedon queenslandica</name>
    <name type="common">Sponge</name>
    <dbReference type="NCBI Taxonomy" id="400682"/>
    <lineage>
        <taxon>Eukaryota</taxon>
        <taxon>Metazoa</taxon>
        <taxon>Porifera</taxon>
        <taxon>Demospongiae</taxon>
        <taxon>Heteroscleromorpha</taxon>
        <taxon>Haplosclerida</taxon>
        <taxon>Niphatidae</taxon>
        <taxon>Amphimedon</taxon>
    </lineage>
</organism>
<protein>
    <submittedName>
        <fullName evidence="1">Uncharacterized protein</fullName>
    </submittedName>
</protein>
<name>A0A1X7TTB2_AMPQE</name>
<proteinExistence type="predicted"/>
<dbReference type="InParanoid" id="A0A1X7TTB2"/>
<dbReference type="AlphaFoldDB" id="A0A1X7TTB2"/>
<sequence length="88" mass="9990">MQNISEIQLYLAFYIPILTKGNVACISGSGRPSKITSEIKIIVDKRMEEVDETTAYQLYYLLTDKGYSILLRTILRCRSSLGWTFCGS</sequence>
<reference evidence="1" key="1">
    <citation type="submission" date="2017-05" db="UniProtKB">
        <authorList>
            <consortium name="EnsemblMetazoa"/>
        </authorList>
    </citation>
    <scope>IDENTIFICATION</scope>
</reference>
<evidence type="ECO:0000313" key="1">
    <source>
        <dbReference type="EnsemblMetazoa" id="Aqu2.1.18394_001"/>
    </source>
</evidence>
<accession>A0A1X7TTB2</accession>